<sequence>MTEATERFFASLATRAPAALRNSELLRPVLTGTLQIDLVEGPVTDHWRVAMSPGRAEVTRADGEADAKWTSSPGLFDRLVKGETQAIAAVIRNEATFSGNVLLWLMFRRFFPDPPGARDPRRAARERTGRSR</sequence>
<dbReference type="EMBL" id="LT607751">
    <property type="protein sequence ID" value="SCG34505.1"/>
    <property type="molecule type" value="Genomic_DNA"/>
</dbReference>
<dbReference type="SUPFAM" id="SSF55718">
    <property type="entry name" value="SCP-like"/>
    <property type="match status" value="1"/>
</dbReference>
<proteinExistence type="predicted"/>
<accession>A0A1C5GL49</accession>
<name>A0A1C5GL49_9ACTN</name>
<evidence type="ECO:0000313" key="3">
    <source>
        <dbReference type="Proteomes" id="UP000198210"/>
    </source>
</evidence>
<evidence type="ECO:0000313" key="2">
    <source>
        <dbReference type="EMBL" id="SCG34505.1"/>
    </source>
</evidence>
<gene>
    <name evidence="2" type="ORF">GA0074704_0077</name>
</gene>
<reference evidence="2 3" key="1">
    <citation type="submission" date="2016-06" db="EMBL/GenBank/DDBJ databases">
        <authorList>
            <person name="Kjaerup R.B."/>
            <person name="Dalgaard T.S."/>
            <person name="Juul-Madsen H.R."/>
        </authorList>
    </citation>
    <scope>NUCLEOTIDE SEQUENCE [LARGE SCALE GENOMIC DNA]</scope>
    <source>
        <strain evidence="2 3">DSM 45097</strain>
    </source>
</reference>
<dbReference type="InterPro" id="IPR036527">
    <property type="entry name" value="SCP2_sterol-bd_dom_sf"/>
</dbReference>
<organism evidence="2 3">
    <name type="scientific">Micromonospora siamensis</name>
    <dbReference type="NCBI Taxonomy" id="299152"/>
    <lineage>
        <taxon>Bacteria</taxon>
        <taxon>Bacillati</taxon>
        <taxon>Actinomycetota</taxon>
        <taxon>Actinomycetes</taxon>
        <taxon>Micromonosporales</taxon>
        <taxon>Micromonosporaceae</taxon>
        <taxon>Micromonospora</taxon>
    </lineage>
</organism>
<dbReference type="Pfam" id="PF02036">
    <property type="entry name" value="SCP2"/>
    <property type="match status" value="1"/>
</dbReference>
<dbReference type="Proteomes" id="UP000198210">
    <property type="component" value="Chromosome I"/>
</dbReference>
<keyword evidence="3" id="KW-1185">Reference proteome</keyword>
<protein>
    <submittedName>
        <fullName evidence="2">SCP-2 sterol transfer family protein</fullName>
    </submittedName>
</protein>
<feature type="domain" description="SCP2" evidence="1">
    <location>
        <begin position="24"/>
        <end position="110"/>
    </location>
</feature>
<dbReference type="InterPro" id="IPR003033">
    <property type="entry name" value="SCP2_sterol-bd_dom"/>
</dbReference>
<dbReference type="RefSeq" id="WP_088968642.1">
    <property type="nucleotide sequence ID" value="NZ_JBHLYF010000045.1"/>
</dbReference>
<dbReference type="AlphaFoldDB" id="A0A1C5GL49"/>
<evidence type="ECO:0000259" key="1">
    <source>
        <dbReference type="Pfam" id="PF02036"/>
    </source>
</evidence>